<proteinExistence type="predicted"/>
<dbReference type="EMBL" id="CP001107">
    <property type="protein sequence ID" value="ACR75185.1"/>
    <property type="molecule type" value="Genomic_DNA"/>
</dbReference>
<protein>
    <submittedName>
        <fullName evidence="3">Probable transcription antiterminator</fullName>
    </submittedName>
</protein>
<dbReference type="SUPFAM" id="SSF63520">
    <property type="entry name" value="PTS-regulatory domain, PRD"/>
    <property type="match status" value="1"/>
</dbReference>
<dbReference type="PANTHER" id="PTHR30185">
    <property type="entry name" value="CRYPTIC BETA-GLUCOSIDE BGL OPERON ANTITERMINATOR"/>
    <property type="match status" value="1"/>
</dbReference>
<feature type="domain" description="PRD" evidence="2">
    <location>
        <begin position="1"/>
        <end position="105"/>
    </location>
</feature>
<dbReference type="InterPro" id="IPR011608">
    <property type="entry name" value="PRD"/>
</dbReference>
<dbReference type="InterPro" id="IPR036634">
    <property type="entry name" value="PRD_sf"/>
</dbReference>
<gene>
    <name evidence="3" type="ordered locus">EUBREC_1426</name>
</gene>
<keyword evidence="1" id="KW-0677">Repeat</keyword>
<reference evidence="3 4" key="1">
    <citation type="journal article" date="2009" name="Proc. Natl. Acad. Sci. U.S.A.">
        <title>Characterizing a model human gut microbiota composed of members of its two dominant bacterial phyla.</title>
        <authorList>
            <person name="Mahowald M.A."/>
            <person name="Rey F.E."/>
            <person name="Seedorf H."/>
            <person name="Turnbaugh P.J."/>
            <person name="Fulton R.S."/>
            <person name="Wollam A."/>
            <person name="Shah N."/>
            <person name="Wang C."/>
            <person name="Magrini V."/>
            <person name="Wilson R.K."/>
            <person name="Cantarel B.L."/>
            <person name="Coutinho P.M."/>
            <person name="Henrissat B."/>
            <person name="Crock L.W."/>
            <person name="Russell A."/>
            <person name="Verberkmoes N.C."/>
            <person name="Hettich R.L."/>
            <person name="Gordon J.I."/>
        </authorList>
    </citation>
    <scope>NUCLEOTIDE SEQUENCE [LARGE SCALE GENOMIC DNA]</scope>
    <source>
        <strain evidence="4">ATCC 33656 / DSM 3377 / JCM 17463 / KCTC 5835 / LMG 30912 / VPI 0990</strain>
    </source>
</reference>
<dbReference type="Pfam" id="PF00874">
    <property type="entry name" value="PRD"/>
    <property type="match status" value="1"/>
</dbReference>
<evidence type="ECO:0000256" key="1">
    <source>
        <dbReference type="ARBA" id="ARBA00022737"/>
    </source>
</evidence>
<organism evidence="3 4">
    <name type="scientific">Agathobacter rectalis (strain ATCC 33656 / DSM 3377 / JCM 17463 / KCTC 5835 / VPI 0990)</name>
    <name type="common">Eubacterium rectale</name>
    <dbReference type="NCBI Taxonomy" id="515619"/>
    <lineage>
        <taxon>Bacteria</taxon>
        <taxon>Bacillati</taxon>
        <taxon>Bacillota</taxon>
        <taxon>Clostridia</taxon>
        <taxon>Lachnospirales</taxon>
        <taxon>Lachnospiraceae</taxon>
        <taxon>Agathobacter</taxon>
    </lineage>
</organism>
<dbReference type="PaxDb" id="515619-EUBREC_1426"/>
<evidence type="ECO:0000313" key="4">
    <source>
        <dbReference type="Proteomes" id="UP000001477"/>
    </source>
</evidence>
<dbReference type="SMR" id="C4Z8V3"/>
<evidence type="ECO:0000259" key="2">
    <source>
        <dbReference type="PROSITE" id="PS51372"/>
    </source>
</evidence>
<dbReference type="InterPro" id="IPR050661">
    <property type="entry name" value="BglG_antiterminators"/>
</dbReference>
<name>C4Z8V3_AGARV</name>
<dbReference type="HOGENOM" id="CLU_2219153_0_0_9"/>
<dbReference type="PROSITE" id="PS51372">
    <property type="entry name" value="PRD_2"/>
    <property type="match status" value="1"/>
</dbReference>
<dbReference type="STRING" id="515619.EUBREC_1426"/>
<evidence type="ECO:0000313" key="3">
    <source>
        <dbReference type="EMBL" id="ACR75185.1"/>
    </source>
</evidence>
<dbReference type="GO" id="GO:0006355">
    <property type="term" value="P:regulation of DNA-templated transcription"/>
    <property type="evidence" value="ECO:0007669"/>
    <property type="project" value="InterPro"/>
</dbReference>
<dbReference type="Gene3D" id="1.10.1790.10">
    <property type="entry name" value="PRD domain"/>
    <property type="match status" value="1"/>
</dbReference>
<dbReference type="KEGG" id="ere:EUBREC_1426"/>
<dbReference type="AlphaFoldDB" id="C4Z8V3"/>
<dbReference type="PANTHER" id="PTHR30185:SF15">
    <property type="entry name" value="CRYPTIC BETA-GLUCOSIDE BGL OPERON ANTITERMINATOR"/>
    <property type="match status" value="1"/>
</dbReference>
<dbReference type="Proteomes" id="UP000001477">
    <property type="component" value="Chromosome"/>
</dbReference>
<sequence length="106" mass="12117">MEMAAAVRKCATFIEEKIGKHIDVTTMAYNRLMNHIRHMVSRAATGEKLKVDLNQFIEKNYPESFALAGDICKELGKDLNHEFLDNETGYLAIHIEQIKCDEMVSE</sequence>
<accession>C4Z8V3</accession>